<dbReference type="AlphaFoldDB" id="A0A0A9WCX0"/>
<dbReference type="EMBL" id="GBHO01039231">
    <property type="protein sequence ID" value="JAG04373.1"/>
    <property type="molecule type" value="Transcribed_RNA"/>
</dbReference>
<feature type="region of interest" description="Disordered" evidence="1">
    <location>
        <begin position="1"/>
        <end position="166"/>
    </location>
</feature>
<feature type="compositionally biased region" description="Polar residues" evidence="1">
    <location>
        <begin position="1"/>
        <end position="14"/>
    </location>
</feature>
<evidence type="ECO:0000313" key="2">
    <source>
        <dbReference type="EMBL" id="JAG04373.1"/>
    </source>
</evidence>
<proteinExistence type="predicted"/>
<feature type="compositionally biased region" description="Polar residues" evidence="1">
    <location>
        <begin position="131"/>
        <end position="166"/>
    </location>
</feature>
<feature type="compositionally biased region" description="Polar residues" evidence="1">
    <location>
        <begin position="69"/>
        <end position="86"/>
    </location>
</feature>
<feature type="non-terminal residue" evidence="2">
    <location>
        <position position="1"/>
    </location>
</feature>
<feature type="compositionally biased region" description="Low complexity" evidence="1">
    <location>
        <begin position="15"/>
        <end position="29"/>
    </location>
</feature>
<feature type="non-terminal residue" evidence="2">
    <location>
        <position position="166"/>
    </location>
</feature>
<feature type="compositionally biased region" description="Low complexity" evidence="1">
    <location>
        <begin position="119"/>
        <end position="130"/>
    </location>
</feature>
<gene>
    <name evidence="2" type="ORF">CM83_105382</name>
</gene>
<reference evidence="2" key="2">
    <citation type="submission" date="2014-07" db="EMBL/GenBank/DDBJ databases">
        <authorList>
            <person name="Hull J."/>
        </authorList>
    </citation>
    <scope>NUCLEOTIDE SEQUENCE</scope>
</reference>
<reference evidence="2" key="1">
    <citation type="journal article" date="2014" name="PLoS ONE">
        <title>Transcriptome-Based Identification of ABC Transporters in the Western Tarnished Plant Bug Lygus hesperus.</title>
        <authorList>
            <person name="Hull J.J."/>
            <person name="Chaney K."/>
            <person name="Geib S.M."/>
            <person name="Fabrick J.A."/>
            <person name="Brent C.S."/>
            <person name="Walsh D."/>
            <person name="Lavine L.C."/>
        </authorList>
    </citation>
    <scope>NUCLEOTIDE SEQUENCE</scope>
</reference>
<sequence>PTSMPSYASTPGEQTVSSSQATSSDSTESFYSTLSPASSISMEESTSPGSGTLSYMDHTTSPHMEKPMSSESLSTFRTTQFTTSGELTKPSYLATSSLPTESPGSTLMTSSGERAAGQSTSPFDTSSTPSAIETSVVGSTNTSDSSLGFTTISSHEFGSSTEPSLT</sequence>
<name>A0A0A9WCX0_LYGHE</name>
<feature type="compositionally biased region" description="Polar residues" evidence="1">
    <location>
        <begin position="93"/>
        <end position="112"/>
    </location>
</feature>
<evidence type="ECO:0000256" key="1">
    <source>
        <dbReference type="SAM" id="MobiDB-lite"/>
    </source>
</evidence>
<accession>A0A0A9WCX0</accession>
<protein>
    <submittedName>
        <fullName evidence="2">Uncharacterized protein</fullName>
    </submittedName>
</protein>
<feature type="compositionally biased region" description="Polar residues" evidence="1">
    <location>
        <begin position="30"/>
        <end position="62"/>
    </location>
</feature>
<organism evidence="2">
    <name type="scientific">Lygus hesperus</name>
    <name type="common">Western plant bug</name>
    <dbReference type="NCBI Taxonomy" id="30085"/>
    <lineage>
        <taxon>Eukaryota</taxon>
        <taxon>Metazoa</taxon>
        <taxon>Ecdysozoa</taxon>
        <taxon>Arthropoda</taxon>
        <taxon>Hexapoda</taxon>
        <taxon>Insecta</taxon>
        <taxon>Pterygota</taxon>
        <taxon>Neoptera</taxon>
        <taxon>Paraneoptera</taxon>
        <taxon>Hemiptera</taxon>
        <taxon>Heteroptera</taxon>
        <taxon>Panheteroptera</taxon>
        <taxon>Cimicomorpha</taxon>
        <taxon>Miridae</taxon>
        <taxon>Mirini</taxon>
        <taxon>Lygus</taxon>
    </lineage>
</organism>